<dbReference type="InterPro" id="IPR011611">
    <property type="entry name" value="PfkB_dom"/>
</dbReference>
<dbReference type="Gene3D" id="3.40.1190.20">
    <property type="match status" value="1"/>
</dbReference>
<sequence>MPNSSLPRPVRGLFVGLATLDIIHRVDTPPGANEKITALAQFVAAGGPAANAAVTFAALGGEATLLTALGAGTIADTIRSELRSVGVTVIDSAPELRDAAPVSSVAVIDATGDRSVIGGDASGVTAPDPDPDLVTKLLADADVVLLDGHHLALARALSAAAASRGIPSVLDAGRWKPIMPDLVTRVSDVVASADFLVPGTDSSEATATELLRRGSQLVVATAGAGPVRWWAKAHPGQEAPASGAVEVPSVRAVDTLAAGDVFHGAYAYALASRAGVAQRIGFASEIAAVRCSMVGPRSWLAAVSHIPLSLTRE</sequence>
<keyword evidence="2 4" id="KW-0418">Kinase</keyword>
<dbReference type="InterPro" id="IPR029056">
    <property type="entry name" value="Ribokinase-like"/>
</dbReference>
<dbReference type="PROSITE" id="PS00584">
    <property type="entry name" value="PFKB_KINASES_2"/>
    <property type="match status" value="1"/>
</dbReference>
<dbReference type="PANTHER" id="PTHR42774">
    <property type="entry name" value="PHOSPHOTRANSFERASE SYSTEM TRANSPORT PROTEIN"/>
    <property type="match status" value="1"/>
</dbReference>
<keyword evidence="5" id="KW-1185">Reference proteome</keyword>
<evidence type="ECO:0000259" key="3">
    <source>
        <dbReference type="Pfam" id="PF00294"/>
    </source>
</evidence>
<name>A0A940PPM4_9MICO</name>
<feature type="domain" description="Carbohydrate kinase PfkB" evidence="3">
    <location>
        <begin position="15"/>
        <end position="297"/>
    </location>
</feature>
<dbReference type="InterPro" id="IPR002173">
    <property type="entry name" value="Carboh/pur_kinase_PfkB_CS"/>
</dbReference>
<proteinExistence type="predicted"/>
<dbReference type="RefSeq" id="WP_209704329.1">
    <property type="nucleotide sequence ID" value="NZ_JAFIDA010000001.1"/>
</dbReference>
<dbReference type="Pfam" id="PF00294">
    <property type="entry name" value="PfkB"/>
    <property type="match status" value="1"/>
</dbReference>
<protein>
    <submittedName>
        <fullName evidence="4">Sugar/nucleoside kinase (Ribokinase family)</fullName>
    </submittedName>
</protein>
<evidence type="ECO:0000256" key="1">
    <source>
        <dbReference type="ARBA" id="ARBA00022679"/>
    </source>
</evidence>
<dbReference type="EMBL" id="JAFIDA010000001">
    <property type="protein sequence ID" value="MBP1325279.1"/>
    <property type="molecule type" value="Genomic_DNA"/>
</dbReference>
<dbReference type="InterPro" id="IPR052562">
    <property type="entry name" value="Ketohexokinase-related"/>
</dbReference>
<comment type="caution">
    <text evidence="4">The sequence shown here is derived from an EMBL/GenBank/DDBJ whole genome shotgun (WGS) entry which is preliminary data.</text>
</comment>
<dbReference type="GO" id="GO:0016301">
    <property type="term" value="F:kinase activity"/>
    <property type="evidence" value="ECO:0007669"/>
    <property type="project" value="UniProtKB-KW"/>
</dbReference>
<dbReference type="AlphaFoldDB" id="A0A940PPM4"/>
<evidence type="ECO:0000313" key="4">
    <source>
        <dbReference type="EMBL" id="MBP1325279.1"/>
    </source>
</evidence>
<keyword evidence="1" id="KW-0808">Transferase</keyword>
<dbReference type="SUPFAM" id="SSF53613">
    <property type="entry name" value="Ribokinase-like"/>
    <property type="match status" value="1"/>
</dbReference>
<accession>A0A940PPM4</accession>
<dbReference type="PANTHER" id="PTHR42774:SF3">
    <property type="entry name" value="KETOHEXOKINASE"/>
    <property type="match status" value="1"/>
</dbReference>
<organism evidence="4 5">
    <name type="scientific">Leucobacter exalbidus</name>
    <dbReference type="NCBI Taxonomy" id="662960"/>
    <lineage>
        <taxon>Bacteria</taxon>
        <taxon>Bacillati</taxon>
        <taxon>Actinomycetota</taxon>
        <taxon>Actinomycetes</taxon>
        <taxon>Micrococcales</taxon>
        <taxon>Microbacteriaceae</taxon>
        <taxon>Leucobacter</taxon>
    </lineage>
</organism>
<evidence type="ECO:0000313" key="5">
    <source>
        <dbReference type="Proteomes" id="UP000675163"/>
    </source>
</evidence>
<reference evidence="4" key="1">
    <citation type="submission" date="2021-02" db="EMBL/GenBank/DDBJ databases">
        <title>Sequencing the genomes of 1000 actinobacteria strains.</title>
        <authorList>
            <person name="Klenk H.-P."/>
        </authorList>
    </citation>
    <scope>NUCLEOTIDE SEQUENCE</scope>
    <source>
        <strain evidence="4">DSM 22850</strain>
    </source>
</reference>
<dbReference type="Proteomes" id="UP000675163">
    <property type="component" value="Unassembled WGS sequence"/>
</dbReference>
<gene>
    <name evidence="4" type="ORF">JOF28_000511</name>
</gene>
<evidence type="ECO:0000256" key="2">
    <source>
        <dbReference type="ARBA" id="ARBA00022777"/>
    </source>
</evidence>